<protein>
    <recommendedName>
        <fullName evidence="2">Type II secretion system protein H</fullName>
    </recommendedName>
    <alternativeName>
        <fullName evidence="10">General secretion pathway protein H</fullName>
    </alternativeName>
</protein>
<comment type="subcellular location">
    <subcellularLocation>
        <location evidence="1">Cell inner membrane</location>
        <topology evidence="1">Single-pass membrane protein</topology>
    </subcellularLocation>
</comment>
<dbReference type="AlphaFoldDB" id="A0A0K8QQH9"/>
<keyword evidence="5" id="KW-0997">Cell inner membrane</keyword>
<evidence type="ECO:0000256" key="3">
    <source>
        <dbReference type="ARBA" id="ARBA00022475"/>
    </source>
</evidence>
<evidence type="ECO:0000256" key="8">
    <source>
        <dbReference type="ARBA" id="ARBA00023136"/>
    </source>
</evidence>
<evidence type="ECO:0000256" key="11">
    <source>
        <dbReference type="SAM" id="Phobius"/>
    </source>
</evidence>
<evidence type="ECO:0000259" key="12">
    <source>
        <dbReference type="Pfam" id="PF12019"/>
    </source>
</evidence>
<dbReference type="PROSITE" id="PS00409">
    <property type="entry name" value="PROKAR_NTER_METHYL"/>
    <property type="match status" value="1"/>
</dbReference>
<dbReference type="Pfam" id="PF12019">
    <property type="entry name" value="GspH"/>
    <property type="match status" value="1"/>
</dbReference>
<evidence type="ECO:0000256" key="10">
    <source>
        <dbReference type="ARBA" id="ARBA00030775"/>
    </source>
</evidence>
<comment type="similarity">
    <text evidence="9">Belongs to the GSP H family.</text>
</comment>
<feature type="domain" description="General secretion pathway GspH" evidence="12">
    <location>
        <begin position="58"/>
        <end position="153"/>
    </location>
</feature>
<reference evidence="13" key="1">
    <citation type="submission" date="2015-08" db="EMBL/GenBank/DDBJ databases">
        <title>Complete DNA Sequence of Pseudomonas syringae pv. actinidiae, the Causal Agent of Kiwifruit Canker Disease.</title>
        <authorList>
            <person name="Rikkerink E.H.A."/>
            <person name="Fineran P.C."/>
        </authorList>
    </citation>
    <scope>NUCLEOTIDE SEQUENCE</scope>
    <source>
        <strain evidence="13">SkMP5</strain>
    </source>
</reference>
<evidence type="ECO:0000256" key="4">
    <source>
        <dbReference type="ARBA" id="ARBA00022481"/>
    </source>
</evidence>
<evidence type="ECO:0000256" key="7">
    <source>
        <dbReference type="ARBA" id="ARBA00022989"/>
    </source>
</evidence>
<dbReference type="EMBL" id="DF970243">
    <property type="protein sequence ID" value="GAP67133.1"/>
    <property type="molecule type" value="Genomic_DNA"/>
</dbReference>
<accession>A0A0K8QQH9</accession>
<proteinExistence type="inferred from homology"/>
<feature type="transmembrane region" description="Helical" evidence="11">
    <location>
        <begin position="21"/>
        <end position="45"/>
    </location>
</feature>
<evidence type="ECO:0000313" key="14">
    <source>
        <dbReference type="Proteomes" id="UP000253740"/>
    </source>
</evidence>
<keyword evidence="4" id="KW-0488">Methylation</keyword>
<evidence type="ECO:0000256" key="9">
    <source>
        <dbReference type="ARBA" id="ARBA00025772"/>
    </source>
</evidence>
<dbReference type="InterPro" id="IPR012902">
    <property type="entry name" value="N_methyl_site"/>
</dbReference>
<evidence type="ECO:0000256" key="1">
    <source>
        <dbReference type="ARBA" id="ARBA00004377"/>
    </source>
</evidence>
<gene>
    <name evidence="13" type="ORF">MBSD_n2449</name>
</gene>
<dbReference type="Proteomes" id="UP000253740">
    <property type="component" value="Unassembled WGS sequence"/>
</dbReference>
<evidence type="ECO:0000313" key="13">
    <source>
        <dbReference type="EMBL" id="GAP67133.1"/>
    </source>
</evidence>
<dbReference type="RefSeq" id="WP_237071810.1">
    <property type="nucleotide sequence ID" value="NZ_DF970243.1"/>
</dbReference>
<dbReference type="InterPro" id="IPR045584">
    <property type="entry name" value="Pilin-like"/>
</dbReference>
<keyword evidence="3" id="KW-1003">Cell membrane</keyword>
<keyword evidence="7 11" id="KW-1133">Transmembrane helix</keyword>
<dbReference type="Pfam" id="PF07963">
    <property type="entry name" value="N_methyl"/>
    <property type="match status" value="1"/>
</dbReference>
<evidence type="ECO:0000256" key="6">
    <source>
        <dbReference type="ARBA" id="ARBA00022692"/>
    </source>
</evidence>
<dbReference type="NCBIfam" id="TIGR02532">
    <property type="entry name" value="IV_pilin_GFxxxE"/>
    <property type="match status" value="1"/>
</dbReference>
<keyword evidence="14" id="KW-1185">Reference proteome</keyword>
<dbReference type="SUPFAM" id="SSF54523">
    <property type="entry name" value="Pili subunits"/>
    <property type="match status" value="1"/>
</dbReference>
<dbReference type="GO" id="GO:0015627">
    <property type="term" value="C:type II protein secretion system complex"/>
    <property type="evidence" value="ECO:0007669"/>
    <property type="project" value="InterPro"/>
</dbReference>
<dbReference type="Gene3D" id="3.30.700.10">
    <property type="entry name" value="Glycoprotein, Type 4 Pilin"/>
    <property type="match status" value="1"/>
</dbReference>
<dbReference type="STRING" id="1475481.GCA_000953855_02498"/>
<name>A0A0K8QQH9_9GAMM</name>
<evidence type="ECO:0000256" key="2">
    <source>
        <dbReference type="ARBA" id="ARBA00021549"/>
    </source>
</evidence>
<dbReference type="InterPro" id="IPR022346">
    <property type="entry name" value="T2SS_GspH"/>
</dbReference>
<dbReference type="GO" id="GO:0015628">
    <property type="term" value="P:protein secretion by the type II secretion system"/>
    <property type="evidence" value="ECO:0007669"/>
    <property type="project" value="InterPro"/>
</dbReference>
<keyword evidence="8 11" id="KW-0472">Membrane</keyword>
<keyword evidence="6 11" id="KW-0812">Transmembrane</keyword>
<evidence type="ECO:0000256" key="5">
    <source>
        <dbReference type="ARBA" id="ARBA00022519"/>
    </source>
</evidence>
<sequence length="169" mass="18060">MLTIGRPRRAERPSIPRRAARGFTLLELLAVIVLIGIAISVAAVATSRGLAGARVAAAGRDLAAALRWTRTQAIVQQREQVFELDLAALRYQVPGRDAVALPPGMRVELTTAARERIDARRAGIRFYPDGSSTGGHITLTSGARAWRVDVGWLTGTVSLEDGVPRPASS</sequence>
<organism evidence="13">
    <name type="scientific">Mizugakiibacter sediminis</name>
    <dbReference type="NCBI Taxonomy" id="1475481"/>
    <lineage>
        <taxon>Bacteria</taxon>
        <taxon>Pseudomonadati</taxon>
        <taxon>Pseudomonadota</taxon>
        <taxon>Gammaproteobacteria</taxon>
        <taxon>Lysobacterales</taxon>
        <taxon>Rhodanobacteraceae</taxon>
        <taxon>Mizugakiibacter</taxon>
    </lineage>
</organism>
<dbReference type="GO" id="GO:0005886">
    <property type="term" value="C:plasma membrane"/>
    <property type="evidence" value="ECO:0007669"/>
    <property type="project" value="UniProtKB-SubCell"/>
</dbReference>